<organism evidence="2 3">
    <name type="scientific">Paraglomus brasilianum</name>
    <dbReference type="NCBI Taxonomy" id="144538"/>
    <lineage>
        <taxon>Eukaryota</taxon>
        <taxon>Fungi</taxon>
        <taxon>Fungi incertae sedis</taxon>
        <taxon>Mucoromycota</taxon>
        <taxon>Glomeromycotina</taxon>
        <taxon>Glomeromycetes</taxon>
        <taxon>Paraglomerales</taxon>
        <taxon>Paraglomeraceae</taxon>
        <taxon>Paraglomus</taxon>
    </lineage>
</organism>
<comment type="caution">
    <text evidence="2">The sequence shown here is derived from an EMBL/GenBank/DDBJ whole genome shotgun (WGS) entry which is preliminary data.</text>
</comment>
<evidence type="ECO:0000256" key="1">
    <source>
        <dbReference type="SAM" id="MobiDB-lite"/>
    </source>
</evidence>
<evidence type="ECO:0000313" key="3">
    <source>
        <dbReference type="Proteomes" id="UP000789739"/>
    </source>
</evidence>
<protein>
    <submittedName>
        <fullName evidence="2">4202_t:CDS:1</fullName>
    </submittedName>
</protein>
<dbReference type="Proteomes" id="UP000789739">
    <property type="component" value="Unassembled WGS sequence"/>
</dbReference>
<feature type="non-terminal residue" evidence="2">
    <location>
        <position position="1"/>
    </location>
</feature>
<dbReference type="OrthoDB" id="2442496at2759"/>
<sequence length="332" mass="38742">MSEFNKFNAQEISIPSNLYYEDYWLNTNFRKWSIESFDIFWIQENPAQHKKQDQAHSSLAKELNILSEASDQRVVEKVSLLKKQLKKRPSEICDIVWSKSKEIAESQVRLSLSELITKTNVKTAIVDGIGGSGSQRNKPNEESQEYRDQSYDNNKQEEDAISSDSDDNSQNVTESMVRKVERTPLVIDNVNLENIFENYHNESILWTLDQPQNSQEKISDEIWMKFVSNSFPKCTLPKDWEELINDTFKLKNSLVEWINAFHELHMITFEKKINGNLIRDVIYNILCPYIKAFEAPFNILKSGNLEENQYNAQFINPILHNTLDATCSVDWR</sequence>
<gene>
    <name evidence="2" type="ORF">PBRASI_LOCUS10877</name>
</gene>
<accession>A0A9N9H7J7</accession>
<proteinExistence type="predicted"/>
<keyword evidence="3" id="KW-1185">Reference proteome</keyword>
<name>A0A9N9H7J7_9GLOM</name>
<reference evidence="2" key="1">
    <citation type="submission" date="2021-06" db="EMBL/GenBank/DDBJ databases">
        <authorList>
            <person name="Kallberg Y."/>
            <person name="Tangrot J."/>
            <person name="Rosling A."/>
        </authorList>
    </citation>
    <scope>NUCLEOTIDE SEQUENCE</scope>
    <source>
        <strain evidence="2">BR232B</strain>
    </source>
</reference>
<dbReference type="EMBL" id="CAJVPI010003839">
    <property type="protein sequence ID" value="CAG8662769.1"/>
    <property type="molecule type" value="Genomic_DNA"/>
</dbReference>
<feature type="compositionally biased region" description="Basic and acidic residues" evidence="1">
    <location>
        <begin position="138"/>
        <end position="158"/>
    </location>
</feature>
<evidence type="ECO:0000313" key="2">
    <source>
        <dbReference type="EMBL" id="CAG8662769.1"/>
    </source>
</evidence>
<dbReference type="AlphaFoldDB" id="A0A9N9H7J7"/>
<feature type="region of interest" description="Disordered" evidence="1">
    <location>
        <begin position="126"/>
        <end position="175"/>
    </location>
</feature>